<feature type="signal peptide" evidence="1">
    <location>
        <begin position="1"/>
        <end position="21"/>
    </location>
</feature>
<reference evidence="3" key="1">
    <citation type="submission" date="2016-11" db="EMBL/GenBank/DDBJ databases">
        <authorList>
            <person name="Varghese N."/>
            <person name="Submissions S."/>
        </authorList>
    </citation>
    <scope>NUCLEOTIDE SEQUENCE [LARGE SCALE GENOMIC DNA]</scope>
    <source>
        <strain evidence="3">DSM 27370</strain>
    </source>
</reference>
<organism evidence="2 3">
    <name type="scientific">Dysgonomonas macrotermitis</name>
    <dbReference type="NCBI Taxonomy" id="1346286"/>
    <lineage>
        <taxon>Bacteria</taxon>
        <taxon>Pseudomonadati</taxon>
        <taxon>Bacteroidota</taxon>
        <taxon>Bacteroidia</taxon>
        <taxon>Bacteroidales</taxon>
        <taxon>Dysgonomonadaceae</taxon>
        <taxon>Dysgonomonas</taxon>
    </lineage>
</organism>
<protein>
    <submittedName>
        <fullName evidence="2">Uncharacterized protein</fullName>
    </submittedName>
</protein>
<dbReference type="Proteomes" id="UP000184480">
    <property type="component" value="Unassembled WGS sequence"/>
</dbReference>
<gene>
    <name evidence="2" type="ORF">SAMN05444362_12023</name>
</gene>
<accession>A0A1M5ILD5</accession>
<evidence type="ECO:0000256" key="1">
    <source>
        <dbReference type="SAM" id="SignalP"/>
    </source>
</evidence>
<keyword evidence="1" id="KW-0732">Signal</keyword>
<dbReference type="STRING" id="1346286.SAMN05444362_12023"/>
<evidence type="ECO:0000313" key="2">
    <source>
        <dbReference type="EMBL" id="SHG28859.1"/>
    </source>
</evidence>
<sequence length="247" mass="26412">MIKKIKIISIFLFCLFSSISAQVGINTLSPSGIYHIHTGSTTNTDNDVVISSNGYMGIHTTSPQAKLHLKGTLRVSGIPGIPSGNKYLIASEADGTFTTIVPGNIPWIQGNIPSNLTSLPSLPVSGASVSYTTINISLPKGKWIVYLNATHSIDGTAYTSAVAEGAFIKWEMVNAATGNTDNIIADFSTVGYVNSYLSTGCIFLVDNYTSNTANATKTYYFRGSATTQNTLSFAYTANLWAEFYTTP</sequence>
<keyword evidence="3" id="KW-1185">Reference proteome</keyword>
<feature type="chain" id="PRO_5009911126" evidence="1">
    <location>
        <begin position="22"/>
        <end position="247"/>
    </location>
</feature>
<name>A0A1M5ILD5_9BACT</name>
<evidence type="ECO:0000313" key="3">
    <source>
        <dbReference type="Proteomes" id="UP000184480"/>
    </source>
</evidence>
<dbReference type="RefSeq" id="WP_062184449.1">
    <property type="nucleotide sequence ID" value="NZ_BBXL01000027.1"/>
</dbReference>
<dbReference type="AlphaFoldDB" id="A0A1M5ILD5"/>
<dbReference type="EMBL" id="FQUC01000020">
    <property type="protein sequence ID" value="SHG28859.1"/>
    <property type="molecule type" value="Genomic_DNA"/>
</dbReference>
<proteinExistence type="predicted"/>